<evidence type="ECO:0000256" key="1">
    <source>
        <dbReference type="SAM" id="Phobius"/>
    </source>
</evidence>
<feature type="transmembrane region" description="Helical" evidence="1">
    <location>
        <begin position="20"/>
        <end position="39"/>
    </location>
</feature>
<sequence>MTAPGFPGAGPTSIYTGRATSWPVVIVSAVLLLPLLILGGGPNGSWWDLAPILISVTGVALYALTGSSVRLAAGPNGASVRFGALGWPRRTYHLDQIQRAEVIDLHPLYVAFGFWWTPRRTCYTVRSGPTLRLRLNNGRTVTVTTPHPHTAATAINNAKASPSARK</sequence>
<accession>A0ABX8QUZ4</accession>
<dbReference type="RefSeq" id="WP_231335848.1">
    <property type="nucleotide sequence ID" value="NZ_CP059572.1"/>
</dbReference>
<evidence type="ECO:0000313" key="2">
    <source>
        <dbReference type="EMBL" id="QXJ22573.1"/>
    </source>
</evidence>
<feature type="transmembrane region" description="Helical" evidence="1">
    <location>
        <begin position="46"/>
        <end position="64"/>
    </location>
</feature>
<evidence type="ECO:0008006" key="4">
    <source>
        <dbReference type="Google" id="ProtNLM"/>
    </source>
</evidence>
<keyword evidence="1" id="KW-1133">Transmembrane helix</keyword>
<reference evidence="2" key="1">
    <citation type="submission" date="2020-07" db="EMBL/GenBank/DDBJ databases">
        <authorList>
            <person name="Tarantini F.S."/>
            <person name="Hong K.W."/>
            <person name="Chan K.G."/>
        </authorList>
    </citation>
    <scope>NUCLEOTIDE SEQUENCE</scope>
    <source>
        <strain evidence="2">32-07</strain>
    </source>
</reference>
<dbReference type="Proteomes" id="UP001049518">
    <property type="component" value="Chromosome"/>
</dbReference>
<organism evidence="2 3">
    <name type="scientific">Actinomadura graeca</name>
    <dbReference type="NCBI Taxonomy" id="2750812"/>
    <lineage>
        <taxon>Bacteria</taxon>
        <taxon>Bacillati</taxon>
        <taxon>Actinomycetota</taxon>
        <taxon>Actinomycetes</taxon>
        <taxon>Streptosporangiales</taxon>
        <taxon>Thermomonosporaceae</taxon>
        <taxon>Actinomadura</taxon>
    </lineage>
</organism>
<gene>
    <name evidence="2" type="ORF">AGRA3207_003593</name>
</gene>
<proteinExistence type="predicted"/>
<protein>
    <recommendedName>
        <fullName evidence="4">PH domain-containing protein</fullName>
    </recommendedName>
</protein>
<keyword evidence="3" id="KW-1185">Reference proteome</keyword>
<keyword evidence="1" id="KW-0472">Membrane</keyword>
<keyword evidence="1" id="KW-0812">Transmembrane</keyword>
<evidence type="ECO:0000313" key="3">
    <source>
        <dbReference type="Proteomes" id="UP001049518"/>
    </source>
</evidence>
<name>A0ABX8QUZ4_9ACTN</name>
<dbReference type="EMBL" id="CP059572">
    <property type="protein sequence ID" value="QXJ22573.1"/>
    <property type="molecule type" value="Genomic_DNA"/>
</dbReference>